<evidence type="ECO:0000256" key="6">
    <source>
        <dbReference type="ARBA" id="ARBA00022737"/>
    </source>
</evidence>
<dbReference type="Proteomes" id="UP000694865">
    <property type="component" value="Unplaced"/>
</dbReference>
<reference evidence="14" key="1">
    <citation type="submission" date="2025-08" db="UniProtKB">
        <authorList>
            <consortium name="RefSeq"/>
        </authorList>
    </citation>
    <scope>IDENTIFICATION</scope>
    <source>
        <tissue evidence="14">Testes</tissue>
    </source>
</reference>
<keyword evidence="9" id="KW-0768">Sushi</keyword>
<dbReference type="CDD" id="cd00054">
    <property type="entry name" value="EGF_CA"/>
    <property type="match status" value="2"/>
</dbReference>
<dbReference type="Gene3D" id="2.10.50.10">
    <property type="entry name" value="Tumor Necrosis Factor Receptor, subunit A, domain 2"/>
    <property type="match status" value="2"/>
</dbReference>
<feature type="domain" description="Sushi" evidence="12">
    <location>
        <begin position="760"/>
        <end position="824"/>
    </location>
</feature>
<dbReference type="InterPro" id="IPR018097">
    <property type="entry name" value="EGF_Ca-bd_CS"/>
</dbReference>
<evidence type="ECO:0000256" key="1">
    <source>
        <dbReference type="ARBA" id="ARBA00004498"/>
    </source>
</evidence>
<keyword evidence="6" id="KW-0677">Repeat</keyword>
<dbReference type="PANTHER" id="PTHR24050:SF28">
    <property type="entry name" value="UROMODULIN-LIKE"/>
    <property type="match status" value="1"/>
</dbReference>
<evidence type="ECO:0000313" key="14">
    <source>
        <dbReference type="RefSeq" id="XP_006816608.1"/>
    </source>
</evidence>
<dbReference type="Pfam" id="PF07699">
    <property type="entry name" value="Ephrin_rec_like"/>
    <property type="match status" value="1"/>
</dbReference>
<dbReference type="PROSITE" id="PS01186">
    <property type="entry name" value="EGF_2"/>
    <property type="match status" value="2"/>
</dbReference>
<evidence type="ECO:0000313" key="13">
    <source>
        <dbReference type="Proteomes" id="UP000694865"/>
    </source>
</evidence>
<dbReference type="PROSITE" id="PS50923">
    <property type="entry name" value="SUSHI"/>
    <property type="match status" value="8"/>
</dbReference>
<evidence type="ECO:0000256" key="3">
    <source>
        <dbReference type="ARBA" id="ARBA00022530"/>
    </source>
</evidence>
<dbReference type="InterPro" id="IPR001881">
    <property type="entry name" value="EGF-like_Ca-bd_dom"/>
</dbReference>
<name>A0ABM0M9B7_SACKO</name>
<evidence type="ECO:0000256" key="5">
    <source>
        <dbReference type="ARBA" id="ARBA00022729"/>
    </source>
</evidence>
<feature type="domain" description="Sushi" evidence="12">
    <location>
        <begin position="709"/>
        <end position="759"/>
    </location>
</feature>
<feature type="domain" description="EGF-like" evidence="10">
    <location>
        <begin position="476"/>
        <end position="515"/>
    </location>
</feature>
<dbReference type="InterPro" id="IPR000436">
    <property type="entry name" value="Sushi_SCR_CCP_dom"/>
</dbReference>
<keyword evidence="13" id="KW-1185">Reference proteome</keyword>
<sequence length="1164" mass="127579">MYASFYCNVGLKLYGSNSLRCLRNGDWDLPMPICIDSGCAHPGKIVNGFQKDYESFSIITYQCYDGYLLKGSSLIYCDGATWNDTVPECVRSTARVSSAPLYNCHDPGEVDNAVRNDDPLHGTISYICIGDYKLLGSQVIECQFNKKWSSSKPTCAKKGCVELSVPMNASVIPIYDGAAMLYQCDSGYEIIGSTIIYCDGRNWNDSIPQCVHLKSESDRTHNVAVPRPSGVSDNENDSLFRIDDGMRCDFTNVRQPNSGYGIITKRDSYGSFYRVVKYFCAEGYKLIGGDLELICTHGKWVGDFPVCSPDDPCVVNNGGCEHKCKNINGQVQCECNKGYELKNGIKCIDINECLDGKGHGPCQHSCTNTNGGYSCSCFTGHILMEDGINCQVLPCEDDNGGCSHICTNDDNQAVCSCYRGYYIDQADGKTCIDLNECSLQQFSRRCSFGCENTYGSFRCTCPRGFITAPNGIQCLDINECLIEGTCHHNCINLPGSYQCTCHDGYLIMPDGKTCDGCRINSFKSSSTNECIECPRNSHTKGTGKTSLNDCVCNSGFTGDPGNGINCQDINECQTDNFGCSDNCVNTPGSAYCVCNVGYRLENEKVCIDIDECSLGNGGCEHTCNNTDGSFACTCKDGYIIDPLDPYLCADIDECLHNNGGCDQRCVNYPGGYLCECDGASIVDDDRKTCKPVVCSALAIPARGRVKPRGKCTGSNPDTLLEVGTECVFDCLKGYELEGSDRRICEPNGRWSGSETSCKPVYCPAIVPPENGRLLPASCQNSQSPYQSQCVFTCDEGYRLSGPRITKCLFNKKWNSRDREPMCIKDVQEPVITCSPDVTVDLDQGNSTAIVSIPTPVYEHGSLRVNRPTHNAPFPAGTTLVYFTVVSDEDEKKAANCTTKVNVIDKEPPKVLHCPESMFVETAEQYPTDIQWEDATFTDNVGIKDILPFFRNPGGTLTWGIHHIKYIAKDAANNAAECSFNIVIEPKSCGLPDGPLNGVPDCVDWLYGEICNPTCNEGYVFYEGTAKSVYVCGVDAKWSPSRQLPDCTEYSNLGSNGVCPPGTELKSYEQFEEEVCVTCPRGMYMPQNETTCIACQLGYYQDEFGSTDCKLCPSGFTTYHNSSIDLSDCKAAVITTEAYGKSDPDVTKSTPVTHYITETYDDKKK</sequence>
<evidence type="ECO:0000256" key="9">
    <source>
        <dbReference type="PROSITE-ProRule" id="PRU00302"/>
    </source>
</evidence>
<feature type="disulfide bond" evidence="9">
    <location>
        <begin position="988"/>
        <end position="1031"/>
    </location>
</feature>
<dbReference type="SMART" id="SM00032">
    <property type="entry name" value="CCP"/>
    <property type="match status" value="7"/>
</dbReference>
<feature type="domain" description="Sushi" evidence="12">
    <location>
        <begin position="246"/>
        <end position="309"/>
    </location>
</feature>
<dbReference type="Pfam" id="PF14670">
    <property type="entry name" value="FXa_inhibition"/>
    <property type="match status" value="2"/>
</dbReference>
<feature type="domain" description="Sushi" evidence="12">
    <location>
        <begin position="37"/>
        <end position="91"/>
    </location>
</feature>
<proteinExistence type="inferred from homology"/>
<dbReference type="InterPro" id="IPR011641">
    <property type="entry name" value="Tyr-kin_ephrin_A/B_rcpt-like"/>
</dbReference>
<dbReference type="Gene3D" id="2.10.70.10">
    <property type="entry name" value="Complement Module, domain 1"/>
    <property type="match status" value="8"/>
</dbReference>
<feature type="disulfide bond" evidence="8">
    <location>
        <begin position="480"/>
        <end position="490"/>
    </location>
</feature>
<feature type="disulfide bond" evidence="9">
    <location>
        <begin position="730"/>
        <end position="757"/>
    </location>
</feature>
<dbReference type="InterPro" id="IPR000152">
    <property type="entry name" value="EGF-type_Asp/Asn_hydroxyl_site"/>
</dbReference>
<feature type="disulfide bond" evidence="9">
    <location>
        <begin position="7"/>
        <end position="34"/>
    </location>
</feature>
<organism evidence="13 14">
    <name type="scientific">Saccoglossus kowalevskii</name>
    <name type="common">Acorn worm</name>
    <dbReference type="NCBI Taxonomy" id="10224"/>
    <lineage>
        <taxon>Eukaryota</taxon>
        <taxon>Metazoa</taxon>
        <taxon>Hemichordata</taxon>
        <taxon>Enteropneusta</taxon>
        <taxon>Harrimaniidae</taxon>
        <taxon>Saccoglossus</taxon>
    </lineage>
</organism>
<evidence type="ECO:0000256" key="8">
    <source>
        <dbReference type="PROSITE-ProRule" id="PRU00076"/>
    </source>
</evidence>
<feature type="domain" description="Sushi" evidence="12">
    <location>
        <begin position="986"/>
        <end position="1048"/>
    </location>
</feature>
<feature type="domain" description="Sushi" evidence="12">
    <location>
        <begin position="1"/>
        <end position="36"/>
    </location>
</feature>
<accession>A0ABM0M9B7</accession>
<dbReference type="PROSITE" id="PS00010">
    <property type="entry name" value="ASX_HYDROXYL"/>
    <property type="match status" value="2"/>
</dbReference>
<dbReference type="Pfam" id="PF12662">
    <property type="entry name" value="cEGF"/>
    <property type="match status" value="1"/>
</dbReference>
<dbReference type="SMART" id="SM00179">
    <property type="entry name" value="EGF_CA"/>
    <property type="match status" value="8"/>
</dbReference>
<dbReference type="SUPFAM" id="SSF57196">
    <property type="entry name" value="EGF/Laminin"/>
    <property type="match status" value="3"/>
</dbReference>
<evidence type="ECO:0000256" key="4">
    <source>
        <dbReference type="ARBA" id="ARBA00022536"/>
    </source>
</evidence>
<keyword evidence="4 8" id="KW-0245">EGF-like domain</keyword>
<feature type="domain" description="HYR" evidence="11">
    <location>
        <begin position="903"/>
        <end position="985"/>
    </location>
</feature>
<dbReference type="SMART" id="SM00181">
    <property type="entry name" value="EGF"/>
    <property type="match status" value="9"/>
</dbReference>
<keyword evidence="7 8" id="KW-1015">Disulfide bond</keyword>
<dbReference type="InterPro" id="IPR052235">
    <property type="entry name" value="Nephronectin_domain"/>
</dbReference>
<dbReference type="InterPro" id="IPR035976">
    <property type="entry name" value="Sushi/SCR/CCP_sf"/>
</dbReference>
<comment type="similarity">
    <text evidence="2">Belongs to the fibulin family.</text>
</comment>
<dbReference type="InterPro" id="IPR026823">
    <property type="entry name" value="cEGF"/>
</dbReference>
<dbReference type="RefSeq" id="XP_006816608.1">
    <property type="nucleotide sequence ID" value="XM_006816545.1"/>
</dbReference>
<dbReference type="SUPFAM" id="SSF57535">
    <property type="entry name" value="Complement control module/SCR domain"/>
    <property type="match status" value="8"/>
</dbReference>
<dbReference type="Pfam" id="PF00084">
    <property type="entry name" value="Sushi"/>
    <property type="match status" value="7"/>
</dbReference>
<dbReference type="PROSITE" id="PS50825">
    <property type="entry name" value="HYR"/>
    <property type="match status" value="1"/>
</dbReference>
<dbReference type="Pfam" id="PF02494">
    <property type="entry name" value="HYR"/>
    <property type="match status" value="1"/>
</dbReference>
<keyword evidence="3" id="KW-0964">Secreted</keyword>
<dbReference type="InterPro" id="IPR000742">
    <property type="entry name" value="EGF"/>
</dbReference>
<evidence type="ECO:0000259" key="12">
    <source>
        <dbReference type="PROSITE" id="PS50923"/>
    </source>
</evidence>
<feature type="domain" description="Sushi" evidence="12">
    <location>
        <begin position="158"/>
        <end position="212"/>
    </location>
</feature>
<dbReference type="PROSITE" id="PS01187">
    <property type="entry name" value="EGF_CA"/>
    <property type="match status" value="4"/>
</dbReference>
<evidence type="ECO:0000259" key="10">
    <source>
        <dbReference type="PROSITE" id="PS50026"/>
    </source>
</evidence>
<keyword evidence="5" id="KW-0732">Signal</keyword>
<dbReference type="InterPro" id="IPR049883">
    <property type="entry name" value="NOTCH1_EGF-like"/>
</dbReference>
<feature type="disulfide bond" evidence="9">
    <location>
        <begin position="128"/>
        <end position="155"/>
    </location>
</feature>
<dbReference type="PANTHER" id="PTHR24050">
    <property type="entry name" value="PA14 DOMAIN-CONTAINING PROTEIN"/>
    <property type="match status" value="1"/>
</dbReference>
<comment type="subcellular location">
    <subcellularLocation>
        <location evidence="1">Secreted</location>
        <location evidence="1">Extracellular space</location>
        <location evidence="1">Extracellular matrix</location>
    </subcellularLocation>
</comment>
<feature type="domain" description="Sushi" evidence="12">
    <location>
        <begin position="102"/>
        <end position="157"/>
    </location>
</feature>
<dbReference type="InterPro" id="IPR009030">
    <property type="entry name" value="Growth_fac_rcpt_cys_sf"/>
</dbReference>
<dbReference type="GeneID" id="102806860"/>
<protein>
    <submittedName>
        <fullName evidence="14">Sushi, von Willebrand factor type A, EGF and pentraxin domain-containing protein 1-like</fullName>
    </submittedName>
</protein>
<evidence type="ECO:0000259" key="11">
    <source>
        <dbReference type="PROSITE" id="PS50825"/>
    </source>
</evidence>
<dbReference type="PROSITE" id="PS50026">
    <property type="entry name" value="EGF_3"/>
    <property type="match status" value="1"/>
</dbReference>
<evidence type="ECO:0000256" key="7">
    <source>
        <dbReference type="ARBA" id="ARBA00023157"/>
    </source>
</evidence>
<feature type="disulfide bond" evidence="9">
    <location>
        <begin position="280"/>
        <end position="307"/>
    </location>
</feature>
<comment type="caution">
    <text evidence="8">Lacks conserved residue(s) required for the propagation of feature annotation.</text>
</comment>
<dbReference type="InterPro" id="IPR003410">
    <property type="entry name" value="HYR_dom"/>
</dbReference>
<dbReference type="SMART" id="SM01411">
    <property type="entry name" value="Ephrin_rec_like"/>
    <property type="match status" value="2"/>
</dbReference>
<dbReference type="CDD" id="cd00033">
    <property type="entry name" value="CCP"/>
    <property type="match status" value="6"/>
</dbReference>
<gene>
    <name evidence="14" type="primary">LOC102806860</name>
</gene>
<keyword evidence="3" id="KW-0272">Extracellular matrix</keyword>
<dbReference type="Pfam" id="PF07645">
    <property type="entry name" value="EGF_CA"/>
    <property type="match status" value="4"/>
</dbReference>
<dbReference type="SUPFAM" id="SSF57184">
    <property type="entry name" value="Growth factor receptor domain"/>
    <property type="match status" value="2"/>
</dbReference>
<dbReference type="Gene3D" id="2.10.25.10">
    <property type="entry name" value="Laminin"/>
    <property type="match status" value="8"/>
</dbReference>
<evidence type="ECO:0000256" key="2">
    <source>
        <dbReference type="ARBA" id="ARBA00006127"/>
    </source>
</evidence>